<protein>
    <submittedName>
        <fullName evidence="2">Uncharacterized protein</fullName>
    </submittedName>
</protein>
<reference evidence="2 3" key="1">
    <citation type="journal article" date="2021" name="Hortic Res">
        <title>Chromosome-scale assembly of the Dendrobium chrysotoxum genome enhances the understanding of orchid evolution.</title>
        <authorList>
            <person name="Zhang Y."/>
            <person name="Zhang G.Q."/>
            <person name="Zhang D."/>
            <person name="Liu X.D."/>
            <person name="Xu X.Y."/>
            <person name="Sun W.H."/>
            <person name="Yu X."/>
            <person name="Zhu X."/>
            <person name="Wang Z.W."/>
            <person name="Zhao X."/>
            <person name="Zhong W.Y."/>
            <person name="Chen H."/>
            <person name="Yin W.L."/>
            <person name="Huang T."/>
            <person name="Niu S.C."/>
            <person name="Liu Z.J."/>
        </authorList>
    </citation>
    <scope>NUCLEOTIDE SEQUENCE [LARGE SCALE GENOMIC DNA]</scope>
    <source>
        <strain evidence="2">Lindl</strain>
    </source>
</reference>
<dbReference type="EMBL" id="JAGFBR010000006">
    <property type="protein sequence ID" value="KAH0465913.1"/>
    <property type="molecule type" value="Genomic_DNA"/>
</dbReference>
<organism evidence="2 3">
    <name type="scientific">Dendrobium chrysotoxum</name>
    <name type="common">Orchid</name>
    <dbReference type="NCBI Taxonomy" id="161865"/>
    <lineage>
        <taxon>Eukaryota</taxon>
        <taxon>Viridiplantae</taxon>
        <taxon>Streptophyta</taxon>
        <taxon>Embryophyta</taxon>
        <taxon>Tracheophyta</taxon>
        <taxon>Spermatophyta</taxon>
        <taxon>Magnoliopsida</taxon>
        <taxon>Liliopsida</taxon>
        <taxon>Asparagales</taxon>
        <taxon>Orchidaceae</taxon>
        <taxon>Epidendroideae</taxon>
        <taxon>Malaxideae</taxon>
        <taxon>Dendrobiinae</taxon>
        <taxon>Dendrobium</taxon>
    </lineage>
</organism>
<evidence type="ECO:0000313" key="2">
    <source>
        <dbReference type="EMBL" id="KAH0465913.1"/>
    </source>
</evidence>
<accession>A0AAV7HD05</accession>
<proteinExistence type="predicted"/>
<gene>
    <name evidence="2" type="ORF">IEQ34_006016</name>
</gene>
<keyword evidence="3" id="KW-1185">Reference proteome</keyword>
<evidence type="ECO:0000313" key="3">
    <source>
        <dbReference type="Proteomes" id="UP000775213"/>
    </source>
</evidence>
<sequence length="420" mass="45334">MTFNLCGRGREDPPRMYDLSEVVCQSLCSMTLTCVEEVESNPPGIDFALIGRGRMPRDASVEVRTSDGGGPAKSRASGGGPAKSRASGGGPAKSRASGGGPAKCRTSGGGPAKCRTSGGGSAELRRQAVVRRNSGDVKRAFFKSLERQNVYCRAELLMRERRLETLNCLKGFPEATLSLNFPHYLRPGLPTRRVQAARARPRARPLITSEAAHHPSCSRPPAHCVDCPAVLPLTRAALPTVPQSLSSRPTVSGWVNPFLIDGALSRQALGESLAIGAVVIDHVITLHPQHPLLVRHIHLASTGGPIVSVPEAGVDSHGLTLWERHPFRLQISEYPYGRPVHHESAHAFIKRSGDGLHNLSGIPDNRVGVEILGGIEPELELHLPISLPLREHVGVQRVRVAAKVPKEFEIDLIVCRPLRR</sequence>
<feature type="compositionally biased region" description="Gly residues" evidence="1">
    <location>
        <begin position="67"/>
        <end position="121"/>
    </location>
</feature>
<dbReference type="AlphaFoldDB" id="A0AAV7HD05"/>
<name>A0AAV7HD05_DENCH</name>
<evidence type="ECO:0000256" key="1">
    <source>
        <dbReference type="SAM" id="MobiDB-lite"/>
    </source>
</evidence>
<feature type="region of interest" description="Disordered" evidence="1">
    <location>
        <begin position="58"/>
        <end position="127"/>
    </location>
</feature>
<dbReference type="Proteomes" id="UP000775213">
    <property type="component" value="Unassembled WGS sequence"/>
</dbReference>
<comment type="caution">
    <text evidence="2">The sequence shown here is derived from an EMBL/GenBank/DDBJ whole genome shotgun (WGS) entry which is preliminary data.</text>
</comment>